<name>A0ABN6WV89_9BACT</name>
<accession>A0ABN6WV89</accession>
<evidence type="ECO:0000313" key="2">
    <source>
        <dbReference type="Proteomes" id="UP001321445"/>
    </source>
</evidence>
<dbReference type="EMBL" id="AP027370">
    <property type="protein sequence ID" value="BDY12644.1"/>
    <property type="molecule type" value="Genomic_DNA"/>
</dbReference>
<gene>
    <name evidence="1" type="ORF">HCR_09560</name>
</gene>
<protein>
    <submittedName>
        <fullName evidence="1">Uncharacterized protein</fullName>
    </submittedName>
</protein>
<reference evidence="1 2" key="1">
    <citation type="submission" date="2023-03" db="EMBL/GenBank/DDBJ databases">
        <title>Description of Hydrogenimonas sp. ISO32.</title>
        <authorList>
            <person name="Mino S."/>
            <person name="Fukazawa S."/>
            <person name="Sawabe T."/>
        </authorList>
    </citation>
    <scope>NUCLEOTIDE SEQUENCE [LARGE SCALE GENOMIC DNA]</scope>
    <source>
        <strain evidence="1 2">ISO32</strain>
    </source>
</reference>
<dbReference type="Proteomes" id="UP001321445">
    <property type="component" value="Chromosome"/>
</dbReference>
<proteinExistence type="predicted"/>
<evidence type="ECO:0000313" key="1">
    <source>
        <dbReference type="EMBL" id="BDY12644.1"/>
    </source>
</evidence>
<organism evidence="1 2">
    <name type="scientific">Hydrogenimonas cancrithermarum</name>
    <dbReference type="NCBI Taxonomy" id="2993563"/>
    <lineage>
        <taxon>Bacteria</taxon>
        <taxon>Pseudomonadati</taxon>
        <taxon>Campylobacterota</taxon>
        <taxon>Epsilonproteobacteria</taxon>
        <taxon>Campylobacterales</taxon>
        <taxon>Hydrogenimonadaceae</taxon>
        <taxon>Hydrogenimonas</taxon>
    </lineage>
</organism>
<keyword evidence="2" id="KW-1185">Reference proteome</keyword>
<sequence length="129" mass="14323">MIIIGHPDIPFDPLHYVERIEEIAKTPPNSTLWLGPFSGAKAIAKHCFENRIAYTVMAESVRDALLANALHARFILADKTLAPKLQKIAETYLFDAKIIVPVSEESEMEAIAQMGIDGVIFQNAIIFSE</sequence>